<evidence type="ECO:0000313" key="3">
    <source>
        <dbReference type="Proteomes" id="UP000001036"/>
    </source>
</evidence>
<dbReference type="NCBIfam" id="TIGR02595">
    <property type="entry name" value="PEP_CTERM"/>
    <property type="match status" value="1"/>
</dbReference>
<name>B3PJM2_CELJU</name>
<dbReference type="eggNOG" id="ENOG5033J4X">
    <property type="taxonomic scope" value="Bacteria"/>
</dbReference>
<dbReference type="EMBL" id="CP000934">
    <property type="protein sequence ID" value="ACE82796.1"/>
    <property type="molecule type" value="Genomic_DNA"/>
</dbReference>
<feature type="chain" id="PRO_5002796618" evidence="1">
    <location>
        <begin position="25"/>
        <end position="180"/>
    </location>
</feature>
<protein>
    <submittedName>
        <fullName evidence="2">PEP-CTERM putative exosortase interaction domain protein</fullName>
    </submittedName>
</protein>
<dbReference type="HOGENOM" id="CLU_1493641_0_0_6"/>
<dbReference type="RefSeq" id="WP_012486307.1">
    <property type="nucleotide sequence ID" value="NC_010995.1"/>
</dbReference>
<evidence type="ECO:0000313" key="2">
    <source>
        <dbReference type="EMBL" id="ACE82796.1"/>
    </source>
</evidence>
<dbReference type="STRING" id="498211.CJA_0629"/>
<organism evidence="2 3">
    <name type="scientific">Cellvibrio japonicus (strain Ueda107)</name>
    <name type="common">Pseudomonas fluorescens subsp. cellulosa</name>
    <dbReference type="NCBI Taxonomy" id="498211"/>
    <lineage>
        <taxon>Bacteria</taxon>
        <taxon>Pseudomonadati</taxon>
        <taxon>Pseudomonadota</taxon>
        <taxon>Gammaproteobacteria</taxon>
        <taxon>Cellvibrionales</taxon>
        <taxon>Cellvibrionaceae</taxon>
        <taxon>Cellvibrio</taxon>
    </lineage>
</organism>
<keyword evidence="3" id="KW-1185">Reference proteome</keyword>
<reference evidence="2 3" key="1">
    <citation type="journal article" date="2008" name="J. Bacteriol.">
        <title>Insights into plant cell wall degradation from the genome sequence of the soil bacterium Cellvibrio japonicus.</title>
        <authorList>
            <person name="Deboy R.T."/>
            <person name="Mongodin E.F."/>
            <person name="Fouts D.E."/>
            <person name="Tailford L.E."/>
            <person name="Khouri H."/>
            <person name="Emerson J.B."/>
            <person name="Mohamoud Y."/>
            <person name="Watkins K."/>
            <person name="Henrissat B."/>
            <person name="Gilbert H.J."/>
            <person name="Nelson K.E."/>
        </authorList>
    </citation>
    <scope>NUCLEOTIDE SEQUENCE [LARGE SCALE GENOMIC DNA]</scope>
    <source>
        <strain evidence="2 3">Ueda107</strain>
    </source>
</reference>
<gene>
    <name evidence="2" type="ordered locus">CJA_0629</name>
</gene>
<accession>B3PJM2</accession>
<sequence>MLINRFLKLITAMALLMVGATTHAGLLNGESVEVKYLFPSTATTYQNLGTTVVDDGVEYTQFPYFDLDISDNAMVFDFKIAAKLGTTNFNGIVLRDINNTVTFTSVTLDAISNMVGLNSSRIFFDAHSIYVNFSALSFNANTLVKLNLGGISARVPESSSLILLLVGLLGLMMIRWRKRV</sequence>
<evidence type="ECO:0000256" key="1">
    <source>
        <dbReference type="SAM" id="SignalP"/>
    </source>
</evidence>
<keyword evidence="1" id="KW-0732">Signal</keyword>
<feature type="signal peptide" evidence="1">
    <location>
        <begin position="1"/>
        <end position="24"/>
    </location>
</feature>
<dbReference type="Proteomes" id="UP000001036">
    <property type="component" value="Chromosome"/>
</dbReference>
<dbReference type="AlphaFoldDB" id="B3PJM2"/>
<proteinExistence type="predicted"/>
<dbReference type="KEGG" id="cja:CJA_0629"/>
<dbReference type="OrthoDB" id="8756510at2"/>
<dbReference type="InterPro" id="IPR013424">
    <property type="entry name" value="Ice-binding_C"/>
</dbReference>